<reference evidence="1 2" key="1">
    <citation type="journal article" date="2015" name="Genome Announc.">
        <title>Expanding the biotechnology potential of lactobacilli through comparative genomics of 213 strains and associated genera.</title>
        <authorList>
            <person name="Sun Z."/>
            <person name="Harris H.M."/>
            <person name="McCann A."/>
            <person name="Guo C."/>
            <person name="Argimon S."/>
            <person name="Zhang W."/>
            <person name="Yang X."/>
            <person name="Jeffery I.B."/>
            <person name="Cooney J.C."/>
            <person name="Kagawa T.F."/>
            <person name="Liu W."/>
            <person name="Song Y."/>
            <person name="Salvetti E."/>
            <person name="Wrobel A."/>
            <person name="Rasinkangas P."/>
            <person name="Parkhill J."/>
            <person name="Rea M.C."/>
            <person name="O'Sullivan O."/>
            <person name="Ritari J."/>
            <person name="Douillard F.P."/>
            <person name="Paul Ross R."/>
            <person name="Yang R."/>
            <person name="Briner A.E."/>
            <person name="Felis G.E."/>
            <person name="de Vos W.M."/>
            <person name="Barrangou R."/>
            <person name="Klaenhammer T.R."/>
            <person name="Caufield P.W."/>
            <person name="Cui Y."/>
            <person name="Zhang H."/>
            <person name="O'Toole P.W."/>
        </authorList>
    </citation>
    <scope>NUCLEOTIDE SEQUENCE [LARGE SCALE GENOMIC DNA]</scope>
    <source>
        <strain evidence="1 2">ATCC 53295</strain>
    </source>
</reference>
<dbReference type="AlphaFoldDB" id="A0A0R1GXS3"/>
<proteinExistence type="predicted"/>
<accession>A0A0R1GXS3</accession>
<comment type="caution">
    <text evidence="1">The sequence shown here is derived from an EMBL/GenBank/DDBJ whole genome shotgun (WGS) entry which is preliminary data.</text>
</comment>
<dbReference type="Proteomes" id="UP000051176">
    <property type="component" value="Unassembled WGS sequence"/>
</dbReference>
<sequence length="294" mass="33659">MQQMIFLLTSLNGMHKPNFSTQLLKALKNGSQVSVLVAMVDFESVWTVRQYLNQLARKDSQVNKIRLITLAEMFADEPGLALTTEERHAIGLEDYEQRLFADNQEQVKRYLSDGHMVAELRQIDDETPMVLRQYQADQLAQVDTYGLDGQVVGIEKIQGEVAQTSYLLNRHGEAVLRFVRHERPIEHIYNLSTTSAMLATEFEGAKQVATSETLSKRQRERAEANTVDQTQIITATEAYYGVLAYSNYRRFSDVFAFYQAVLSRLLTDDTRLYVDLAVNAHFSPQMPNQLIFNY</sequence>
<dbReference type="EMBL" id="AZCZ01000025">
    <property type="protein sequence ID" value="KRK36276.1"/>
    <property type="molecule type" value="Genomic_DNA"/>
</dbReference>
<dbReference type="PATRIC" id="fig|1267003.4.peg.1036"/>
<evidence type="ECO:0000313" key="1">
    <source>
        <dbReference type="EMBL" id="KRK36276.1"/>
    </source>
</evidence>
<organism evidence="1 2">
    <name type="scientific">Levilactobacillus parabrevis ATCC 53295</name>
    <dbReference type="NCBI Taxonomy" id="1267003"/>
    <lineage>
        <taxon>Bacteria</taxon>
        <taxon>Bacillati</taxon>
        <taxon>Bacillota</taxon>
        <taxon>Bacilli</taxon>
        <taxon>Lactobacillales</taxon>
        <taxon>Lactobacillaceae</taxon>
        <taxon>Levilactobacillus</taxon>
    </lineage>
</organism>
<gene>
    <name evidence="1" type="ORF">FD07_GL000976</name>
</gene>
<protein>
    <submittedName>
        <fullName evidence="1">Uncharacterized protein</fullName>
    </submittedName>
</protein>
<dbReference type="OrthoDB" id="2321746at2"/>
<dbReference type="eggNOG" id="ENOG50309YY">
    <property type="taxonomic scope" value="Bacteria"/>
</dbReference>
<dbReference type="RefSeq" id="WP_020089700.1">
    <property type="nucleotide sequence ID" value="NZ_AZCZ01000025.1"/>
</dbReference>
<keyword evidence="2" id="KW-1185">Reference proteome</keyword>
<name>A0A0R1GXS3_9LACO</name>
<evidence type="ECO:0000313" key="2">
    <source>
        <dbReference type="Proteomes" id="UP000051176"/>
    </source>
</evidence>
<dbReference type="STRING" id="357278.IV61_GL001006"/>